<evidence type="ECO:0000313" key="3">
    <source>
        <dbReference type="Proteomes" id="UP001222325"/>
    </source>
</evidence>
<accession>A0AAD6XUU7</accession>
<name>A0AAD6XUU7_9AGAR</name>
<sequence>MASLFAVRYMSVFSGGSHGVTDELQAVYLGFCCVGISNGCNVPVKPWVIPFAVGAQAIFNLFLIILTICNALDRPYQRQADVVTALINDGIRMFLCTFCEQHAENGVMKPH</sequence>
<proteinExistence type="predicted"/>
<keyword evidence="1" id="KW-1133">Transmembrane helix</keyword>
<evidence type="ECO:0000313" key="2">
    <source>
        <dbReference type="EMBL" id="KAJ7097291.1"/>
    </source>
</evidence>
<gene>
    <name evidence="2" type="ORF">B0H15DRAFT_797963</name>
</gene>
<dbReference type="Proteomes" id="UP001222325">
    <property type="component" value="Unassembled WGS sequence"/>
</dbReference>
<reference evidence="2" key="1">
    <citation type="submission" date="2023-03" db="EMBL/GenBank/DDBJ databases">
        <title>Massive genome expansion in bonnet fungi (Mycena s.s.) driven by repeated elements and novel gene families across ecological guilds.</title>
        <authorList>
            <consortium name="Lawrence Berkeley National Laboratory"/>
            <person name="Harder C.B."/>
            <person name="Miyauchi S."/>
            <person name="Viragh M."/>
            <person name="Kuo A."/>
            <person name="Thoen E."/>
            <person name="Andreopoulos B."/>
            <person name="Lu D."/>
            <person name="Skrede I."/>
            <person name="Drula E."/>
            <person name="Henrissat B."/>
            <person name="Morin E."/>
            <person name="Kohler A."/>
            <person name="Barry K."/>
            <person name="LaButti K."/>
            <person name="Morin E."/>
            <person name="Salamov A."/>
            <person name="Lipzen A."/>
            <person name="Mereny Z."/>
            <person name="Hegedus B."/>
            <person name="Baldrian P."/>
            <person name="Stursova M."/>
            <person name="Weitz H."/>
            <person name="Taylor A."/>
            <person name="Grigoriev I.V."/>
            <person name="Nagy L.G."/>
            <person name="Martin F."/>
            <person name="Kauserud H."/>
        </authorList>
    </citation>
    <scope>NUCLEOTIDE SEQUENCE</scope>
    <source>
        <strain evidence="2">CBHHK173m</strain>
    </source>
</reference>
<evidence type="ECO:0000256" key="1">
    <source>
        <dbReference type="SAM" id="Phobius"/>
    </source>
</evidence>
<dbReference type="AlphaFoldDB" id="A0AAD6XUU7"/>
<dbReference type="EMBL" id="JARJCN010000010">
    <property type="protein sequence ID" value="KAJ7097291.1"/>
    <property type="molecule type" value="Genomic_DNA"/>
</dbReference>
<feature type="transmembrane region" description="Helical" evidence="1">
    <location>
        <begin position="47"/>
        <end position="69"/>
    </location>
</feature>
<comment type="caution">
    <text evidence="2">The sequence shown here is derived from an EMBL/GenBank/DDBJ whole genome shotgun (WGS) entry which is preliminary data.</text>
</comment>
<keyword evidence="1" id="KW-0812">Transmembrane</keyword>
<organism evidence="2 3">
    <name type="scientific">Mycena belliarum</name>
    <dbReference type="NCBI Taxonomy" id="1033014"/>
    <lineage>
        <taxon>Eukaryota</taxon>
        <taxon>Fungi</taxon>
        <taxon>Dikarya</taxon>
        <taxon>Basidiomycota</taxon>
        <taxon>Agaricomycotina</taxon>
        <taxon>Agaricomycetes</taxon>
        <taxon>Agaricomycetidae</taxon>
        <taxon>Agaricales</taxon>
        <taxon>Marasmiineae</taxon>
        <taxon>Mycenaceae</taxon>
        <taxon>Mycena</taxon>
    </lineage>
</organism>
<keyword evidence="1" id="KW-0472">Membrane</keyword>
<keyword evidence="3" id="KW-1185">Reference proteome</keyword>
<protein>
    <submittedName>
        <fullName evidence="2">Uncharacterized protein</fullName>
    </submittedName>
</protein>